<feature type="transmembrane region" description="Helical" evidence="2">
    <location>
        <begin position="34"/>
        <end position="58"/>
    </location>
</feature>
<evidence type="ECO:0000256" key="2">
    <source>
        <dbReference type="SAM" id="Phobius"/>
    </source>
</evidence>
<feature type="transmembrane region" description="Helical" evidence="2">
    <location>
        <begin position="103"/>
        <end position="121"/>
    </location>
</feature>
<accession>A0A6J5FRJ2</accession>
<keyword evidence="2" id="KW-1133">Transmembrane helix</keyword>
<evidence type="ECO:0000313" key="5">
    <source>
        <dbReference type="Proteomes" id="UP000494119"/>
    </source>
</evidence>
<feature type="transmembrane region" description="Helical" evidence="2">
    <location>
        <begin position="185"/>
        <end position="202"/>
    </location>
</feature>
<dbReference type="AlphaFoldDB" id="A0A6J5FRJ2"/>
<name>A0A6J5FRJ2_9BURK</name>
<evidence type="ECO:0000313" key="4">
    <source>
        <dbReference type="EMBL" id="CAB3782896.1"/>
    </source>
</evidence>
<feature type="region of interest" description="Disordered" evidence="1">
    <location>
        <begin position="238"/>
        <end position="262"/>
    </location>
</feature>
<protein>
    <recommendedName>
        <fullName evidence="3">Phosphatidic acid phosphatase type 2/haloperoxidase domain-containing protein</fullName>
    </recommendedName>
</protein>
<feature type="transmembrane region" description="Helical" evidence="2">
    <location>
        <begin position="70"/>
        <end position="91"/>
    </location>
</feature>
<dbReference type="EMBL" id="CADIKL010000006">
    <property type="protein sequence ID" value="CAB3782896.1"/>
    <property type="molecule type" value="Genomic_DNA"/>
</dbReference>
<feature type="domain" description="Phosphatidic acid phosphatase type 2/haloperoxidase" evidence="3">
    <location>
        <begin position="100"/>
        <end position="180"/>
    </location>
</feature>
<dbReference type="InterPro" id="IPR000326">
    <property type="entry name" value="PAP2/HPO"/>
</dbReference>
<keyword evidence="5" id="KW-1185">Reference proteome</keyword>
<dbReference type="Pfam" id="PF01569">
    <property type="entry name" value="PAP2"/>
    <property type="match status" value="1"/>
</dbReference>
<feature type="transmembrane region" description="Helical" evidence="2">
    <location>
        <begin position="128"/>
        <end position="151"/>
    </location>
</feature>
<dbReference type="CDD" id="cd01610">
    <property type="entry name" value="PAP2_like"/>
    <property type="match status" value="1"/>
</dbReference>
<keyword evidence="2" id="KW-0812">Transmembrane</keyword>
<dbReference type="Gene3D" id="1.20.144.10">
    <property type="entry name" value="Phosphatidic acid phosphatase type 2/haloperoxidase"/>
    <property type="match status" value="1"/>
</dbReference>
<proteinExistence type="predicted"/>
<feature type="transmembrane region" description="Helical" evidence="2">
    <location>
        <begin position="157"/>
        <end position="178"/>
    </location>
</feature>
<evidence type="ECO:0000259" key="3">
    <source>
        <dbReference type="Pfam" id="PF01569"/>
    </source>
</evidence>
<keyword evidence="2" id="KW-0472">Membrane</keyword>
<dbReference type="SUPFAM" id="SSF48317">
    <property type="entry name" value="Acid phosphatase/Vanadium-dependent haloperoxidase"/>
    <property type="match status" value="1"/>
</dbReference>
<dbReference type="Proteomes" id="UP000494119">
    <property type="component" value="Unassembled WGS sequence"/>
</dbReference>
<dbReference type="InterPro" id="IPR036938">
    <property type="entry name" value="PAP2/HPO_sf"/>
</dbReference>
<organism evidence="4 5">
    <name type="scientific">Paraburkholderia caffeinitolerans</name>
    <dbReference type="NCBI Taxonomy" id="1723730"/>
    <lineage>
        <taxon>Bacteria</taxon>
        <taxon>Pseudomonadati</taxon>
        <taxon>Pseudomonadota</taxon>
        <taxon>Betaproteobacteria</taxon>
        <taxon>Burkholderiales</taxon>
        <taxon>Burkholderiaceae</taxon>
        <taxon>Paraburkholderia</taxon>
    </lineage>
</organism>
<evidence type="ECO:0000256" key="1">
    <source>
        <dbReference type="SAM" id="MobiDB-lite"/>
    </source>
</evidence>
<gene>
    <name evidence="4" type="ORF">LMG28688_01532</name>
</gene>
<sequence>MLLLPYRGAQAPVKRCFWNAPQRRQVMPDLPLHLWYSITNLGSAGLTLPLALAIALWLVTGYSWRMATSWLLLLGAAICLVTLTKIAFLGWGVGVRSYDFTGLSGHAMLSTAVYPVAFFLMMQGVRPVVRAAGVVVGLAIGIAVGCSRVVLDAHSPSEAVTGCIVGALTALVFVRYWWEAQSGRLSAAVVALSLAALTFGLHDVRVPTHRWVTHLALTVSGHDQPYIRAKWKANRPVHKPGTITAPVSQTRNTLAPARREHA</sequence>
<reference evidence="4 5" key="1">
    <citation type="submission" date="2020-04" db="EMBL/GenBank/DDBJ databases">
        <authorList>
            <person name="De Canck E."/>
        </authorList>
    </citation>
    <scope>NUCLEOTIDE SEQUENCE [LARGE SCALE GENOMIC DNA]</scope>
    <source>
        <strain evidence="4 5">LMG 28688</strain>
    </source>
</reference>